<dbReference type="Proteomes" id="UP000001542">
    <property type="component" value="Unassembled WGS sequence"/>
</dbReference>
<feature type="region of interest" description="Disordered" evidence="1">
    <location>
        <begin position="142"/>
        <end position="179"/>
    </location>
</feature>
<feature type="compositionally biased region" description="Basic and acidic residues" evidence="1">
    <location>
        <begin position="272"/>
        <end position="285"/>
    </location>
</feature>
<reference evidence="2" key="2">
    <citation type="journal article" date="2007" name="Science">
        <title>Draft genome sequence of the sexually transmitted pathogen Trichomonas vaginalis.</title>
        <authorList>
            <person name="Carlton J.M."/>
            <person name="Hirt R.P."/>
            <person name="Silva J.C."/>
            <person name="Delcher A.L."/>
            <person name="Schatz M."/>
            <person name="Zhao Q."/>
            <person name="Wortman J.R."/>
            <person name="Bidwell S.L."/>
            <person name="Alsmark U.C.M."/>
            <person name="Besteiro S."/>
            <person name="Sicheritz-Ponten T."/>
            <person name="Noel C.J."/>
            <person name="Dacks J.B."/>
            <person name="Foster P.G."/>
            <person name="Simillion C."/>
            <person name="Van de Peer Y."/>
            <person name="Miranda-Saavedra D."/>
            <person name="Barton G.J."/>
            <person name="Westrop G.D."/>
            <person name="Mueller S."/>
            <person name="Dessi D."/>
            <person name="Fiori P.L."/>
            <person name="Ren Q."/>
            <person name="Paulsen I."/>
            <person name="Zhang H."/>
            <person name="Bastida-Corcuera F.D."/>
            <person name="Simoes-Barbosa A."/>
            <person name="Brown M.T."/>
            <person name="Hayes R.D."/>
            <person name="Mukherjee M."/>
            <person name="Okumura C.Y."/>
            <person name="Schneider R."/>
            <person name="Smith A.J."/>
            <person name="Vanacova S."/>
            <person name="Villalvazo M."/>
            <person name="Haas B.J."/>
            <person name="Pertea M."/>
            <person name="Feldblyum T.V."/>
            <person name="Utterback T.R."/>
            <person name="Shu C.L."/>
            <person name="Osoegawa K."/>
            <person name="de Jong P.J."/>
            <person name="Hrdy I."/>
            <person name="Horvathova L."/>
            <person name="Zubacova Z."/>
            <person name="Dolezal P."/>
            <person name="Malik S.B."/>
            <person name="Logsdon J.M. Jr."/>
            <person name="Henze K."/>
            <person name="Gupta A."/>
            <person name="Wang C.C."/>
            <person name="Dunne R.L."/>
            <person name="Upcroft J.A."/>
            <person name="Upcroft P."/>
            <person name="White O."/>
            <person name="Salzberg S.L."/>
            <person name="Tang P."/>
            <person name="Chiu C.-H."/>
            <person name="Lee Y.-S."/>
            <person name="Embley T.M."/>
            <person name="Coombs G.H."/>
            <person name="Mottram J.C."/>
            <person name="Tachezy J."/>
            <person name="Fraser-Liggett C.M."/>
            <person name="Johnson P.J."/>
        </authorList>
    </citation>
    <scope>NUCLEOTIDE SEQUENCE [LARGE SCALE GENOMIC DNA]</scope>
    <source>
        <strain evidence="2">G3</strain>
    </source>
</reference>
<keyword evidence="3" id="KW-1185">Reference proteome</keyword>
<feature type="region of interest" description="Disordered" evidence="1">
    <location>
        <begin position="219"/>
        <end position="293"/>
    </location>
</feature>
<dbReference type="InParanoid" id="A2DUV2"/>
<accession>A2DUV2</accession>
<proteinExistence type="predicted"/>
<organism evidence="2 3">
    <name type="scientific">Trichomonas vaginalis (strain ATCC PRA-98 / G3)</name>
    <dbReference type="NCBI Taxonomy" id="412133"/>
    <lineage>
        <taxon>Eukaryota</taxon>
        <taxon>Metamonada</taxon>
        <taxon>Parabasalia</taxon>
        <taxon>Trichomonadida</taxon>
        <taxon>Trichomonadidae</taxon>
        <taxon>Trichomonas</taxon>
    </lineage>
</organism>
<feature type="compositionally biased region" description="Basic residues" evidence="1">
    <location>
        <begin position="262"/>
        <end position="271"/>
    </location>
</feature>
<evidence type="ECO:0000313" key="2">
    <source>
        <dbReference type="EMBL" id="EAY15837.1"/>
    </source>
</evidence>
<dbReference type="RefSeq" id="XP_001328060.1">
    <property type="nucleotide sequence ID" value="XM_001328025.1"/>
</dbReference>
<name>A2DUV2_TRIV3</name>
<evidence type="ECO:0000256" key="1">
    <source>
        <dbReference type="SAM" id="MobiDB-lite"/>
    </source>
</evidence>
<reference evidence="2" key="1">
    <citation type="submission" date="2006-10" db="EMBL/GenBank/DDBJ databases">
        <authorList>
            <person name="Amadeo P."/>
            <person name="Zhao Q."/>
            <person name="Wortman J."/>
            <person name="Fraser-Liggett C."/>
            <person name="Carlton J."/>
        </authorList>
    </citation>
    <scope>NUCLEOTIDE SEQUENCE</scope>
    <source>
        <strain evidence="2">G3</strain>
    </source>
</reference>
<dbReference type="AlphaFoldDB" id="A2DUV2"/>
<dbReference type="VEuPathDB" id="TrichDB:TVAG_160100"/>
<dbReference type="VEuPathDB" id="TrichDB:TVAGG3_0259300"/>
<dbReference type="KEGG" id="tva:4773844"/>
<gene>
    <name evidence="2" type="ORF">TVAG_160100</name>
</gene>
<protein>
    <submittedName>
        <fullName evidence="2">Uncharacterized protein</fullName>
    </submittedName>
</protein>
<dbReference type="EMBL" id="DS113250">
    <property type="protein sequence ID" value="EAY15837.1"/>
    <property type="molecule type" value="Genomic_DNA"/>
</dbReference>
<evidence type="ECO:0000313" key="3">
    <source>
        <dbReference type="Proteomes" id="UP000001542"/>
    </source>
</evidence>
<sequence length="375" mass="42855">MKRVASKGISRQNSMKLNIENDTSINDNSNNENESLDSPIPEIPESQDDKNTETNIEYNQGQWMIQNEPMISDFEEDLPEDFRIPDQPLQPKYKIVKRVKKASSQAQNQSTCRKKVFYGKSLKKGYGKVSSKTAAYFTATFENENSPEKSDDSEYEFFSCSEDEEPPRPQPTVQLPPRKFSIPSKLCILQNLPNQPMAESQPAKRGTRVILFDRDEFALSDDDNSSDSDHDDYITHPKGPGRPRKNKDSYPPPHPTSATGKPKGKPGRKPKEKSTEPKEPKEPKSTKKLGRSEIIVSTEDEELFCLNLTRAQEFMAEKQRIKLAKKMRRILVNQGEEADFSGQEPEINMEIISNHTKYMLIKVLRTVFLDNGQEY</sequence>
<feature type="region of interest" description="Disordered" evidence="1">
    <location>
        <begin position="1"/>
        <end position="61"/>
    </location>
</feature>
<feature type="compositionally biased region" description="Low complexity" evidence="1">
    <location>
        <begin position="18"/>
        <end position="33"/>
    </location>
</feature>
<feature type="compositionally biased region" description="Acidic residues" evidence="1">
    <location>
        <begin position="153"/>
        <end position="165"/>
    </location>
</feature>